<name>A0ABR2CHN7_9ROSI</name>
<comment type="caution">
    <text evidence="1">The sequence shown here is derived from an EMBL/GenBank/DDBJ whole genome shotgun (WGS) entry which is preliminary data.</text>
</comment>
<accession>A0ABR2CHN7</accession>
<gene>
    <name evidence="1" type="ORF">V6N12_012293</name>
</gene>
<sequence length="84" mass="10162">MHLQNPYSTVNAAADADWLSIWTETSRSSSSFHRRSVLHVRRYNSFLSRFSWPPDCLFSRLIPERGRFEELEKRERSFVKYEHR</sequence>
<organism evidence="1 2">
    <name type="scientific">Hibiscus sabdariffa</name>
    <name type="common">roselle</name>
    <dbReference type="NCBI Taxonomy" id="183260"/>
    <lineage>
        <taxon>Eukaryota</taxon>
        <taxon>Viridiplantae</taxon>
        <taxon>Streptophyta</taxon>
        <taxon>Embryophyta</taxon>
        <taxon>Tracheophyta</taxon>
        <taxon>Spermatophyta</taxon>
        <taxon>Magnoliopsida</taxon>
        <taxon>eudicotyledons</taxon>
        <taxon>Gunneridae</taxon>
        <taxon>Pentapetalae</taxon>
        <taxon>rosids</taxon>
        <taxon>malvids</taxon>
        <taxon>Malvales</taxon>
        <taxon>Malvaceae</taxon>
        <taxon>Malvoideae</taxon>
        <taxon>Hibiscus</taxon>
    </lineage>
</organism>
<evidence type="ECO:0000313" key="2">
    <source>
        <dbReference type="Proteomes" id="UP001472677"/>
    </source>
</evidence>
<reference evidence="1 2" key="1">
    <citation type="journal article" date="2024" name="G3 (Bethesda)">
        <title>Genome assembly of Hibiscus sabdariffa L. provides insights into metabolisms of medicinal natural products.</title>
        <authorList>
            <person name="Kim T."/>
        </authorList>
    </citation>
    <scope>NUCLEOTIDE SEQUENCE [LARGE SCALE GENOMIC DNA]</scope>
    <source>
        <strain evidence="1">TK-2024</strain>
        <tissue evidence="1">Old leaves</tissue>
    </source>
</reference>
<dbReference type="Proteomes" id="UP001472677">
    <property type="component" value="Unassembled WGS sequence"/>
</dbReference>
<evidence type="ECO:0000313" key="1">
    <source>
        <dbReference type="EMBL" id="KAK8519064.1"/>
    </source>
</evidence>
<protein>
    <submittedName>
        <fullName evidence="1">Uncharacterized protein</fullName>
    </submittedName>
</protein>
<dbReference type="EMBL" id="JBBPBM010000052">
    <property type="protein sequence ID" value="KAK8519064.1"/>
    <property type="molecule type" value="Genomic_DNA"/>
</dbReference>
<keyword evidence="2" id="KW-1185">Reference proteome</keyword>
<proteinExistence type="predicted"/>